<sequence>MSGFAAKAVIILIVVTLVVVLVARFFRRVTPAKPGTRRQRMPLLVPLAGAVLIVAGSLLALASFSSRFTPELLPARIASAVVIIAGLAALLAYRNWYLEVFSDAVRFRTLLGREKRIDYRDIASFRLKRTAGRERLTVRSRDGVRLSVDTGRYGVAPLLAAARSAAS</sequence>
<feature type="transmembrane region" description="Helical" evidence="1">
    <location>
        <begin position="77"/>
        <end position="98"/>
    </location>
</feature>
<keyword evidence="1" id="KW-0472">Membrane</keyword>
<gene>
    <name evidence="2" type="ORF">MIAR_07600</name>
</gene>
<comment type="caution">
    <text evidence="2">The sequence shown here is derived from an EMBL/GenBank/DDBJ whole genome shotgun (WGS) entry which is preliminary data.</text>
</comment>
<feature type="transmembrane region" description="Helical" evidence="1">
    <location>
        <begin position="43"/>
        <end position="65"/>
    </location>
</feature>
<feature type="transmembrane region" description="Helical" evidence="1">
    <location>
        <begin position="6"/>
        <end position="23"/>
    </location>
</feature>
<organism evidence="2 3">
    <name type="scientific">Microbacterium arabinogalactanolyticum</name>
    <dbReference type="NCBI Taxonomy" id="69365"/>
    <lineage>
        <taxon>Bacteria</taxon>
        <taxon>Bacillati</taxon>
        <taxon>Actinomycetota</taxon>
        <taxon>Actinomycetes</taxon>
        <taxon>Micrococcales</taxon>
        <taxon>Microbacteriaceae</taxon>
        <taxon>Microbacterium</taxon>
    </lineage>
</organism>
<evidence type="ECO:0000313" key="2">
    <source>
        <dbReference type="EMBL" id="GLC84172.1"/>
    </source>
</evidence>
<dbReference type="RefSeq" id="WP_285631562.1">
    <property type="nucleotide sequence ID" value="NZ_BAAAUK010000003.1"/>
</dbReference>
<name>A0ABQ5NEF9_9MICO</name>
<accession>A0ABQ5NEF9</accession>
<evidence type="ECO:0000313" key="3">
    <source>
        <dbReference type="Proteomes" id="UP001165068"/>
    </source>
</evidence>
<evidence type="ECO:0000256" key="1">
    <source>
        <dbReference type="SAM" id="Phobius"/>
    </source>
</evidence>
<dbReference type="Proteomes" id="UP001165068">
    <property type="component" value="Unassembled WGS sequence"/>
</dbReference>
<proteinExistence type="predicted"/>
<keyword evidence="1" id="KW-0812">Transmembrane</keyword>
<keyword evidence="3" id="KW-1185">Reference proteome</keyword>
<protein>
    <recommendedName>
        <fullName evidence="4">PH domain-containing protein</fullName>
    </recommendedName>
</protein>
<keyword evidence="1" id="KW-1133">Transmembrane helix</keyword>
<evidence type="ECO:0008006" key="4">
    <source>
        <dbReference type="Google" id="ProtNLM"/>
    </source>
</evidence>
<reference evidence="2" key="1">
    <citation type="submission" date="2022-08" db="EMBL/GenBank/DDBJ databases">
        <title>Draft genome sequence of Microbacterium arabinogalactanolyticum JCM 9171.</title>
        <authorList>
            <person name="Fujita K."/>
            <person name="Ishiwata A."/>
            <person name="Fushinobu S."/>
        </authorList>
    </citation>
    <scope>NUCLEOTIDE SEQUENCE</scope>
    <source>
        <strain evidence="2">JCM 9171</strain>
    </source>
</reference>
<dbReference type="EMBL" id="BRZC01000003">
    <property type="protein sequence ID" value="GLC84172.1"/>
    <property type="molecule type" value="Genomic_DNA"/>
</dbReference>